<feature type="compositionally biased region" description="Basic and acidic residues" evidence="1">
    <location>
        <begin position="1"/>
        <end position="13"/>
    </location>
</feature>
<proteinExistence type="predicted"/>
<reference evidence="2 5" key="1">
    <citation type="submission" date="2017-12" db="EMBL/GenBank/DDBJ databases">
        <title>High-resolution comparative analysis of great ape genomes.</title>
        <authorList>
            <person name="Pollen A."/>
            <person name="Hastie A."/>
            <person name="Hormozdiari F."/>
            <person name="Dougherty M."/>
            <person name="Liu R."/>
            <person name="Chaisson M."/>
            <person name="Hoppe E."/>
            <person name="Hill C."/>
            <person name="Pang A."/>
            <person name="Hillier L."/>
            <person name="Baker C."/>
            <person name="Armstrong J."/>
            <person name="Shendure J."/>
            <person name="Paten B."/>
            <person name="Wilson R."/>
            <person name="Chao H."/>
            <person name="Schneider V."/>
            <person name="Ventura M."/>
            <person name="Kronenberg Z."/>
            <person name="Murali S."/>
            <person name="Gordon D."/>
            <person name="Cantsilieris S."/>
            <person name="Munson K."/>
            <person name="Nelson B."/>
            <person name="Raja A."/>
            <person name="Underwood J."/>
            <person name="Diekhans M."/>
            <person name="Fiddes I."/>
            <person name="Haussler D."/>
            <person name="Eichler E."/>
        </authorList>
    </citation>
    <scope>NUCLEOTIDE SEQUENCE [LARGE SCALE GENOMIC DNA]</scope>
    <source>
        <strain evidence="2">Yerkes chimp pedigree #C0471</strain>
        <tissue evidence="2">Blood</tissue>
    </source>
</reference>
<evidence type="ECO:0000313" key="2">
    <source>
        <dbReference type="EMBL" id="PNI73595.1"/>
    </source>
</evidence>
<evidence type="ECO:0000313" key="4">
    <source>
        <dbReference type="EMBL" id="PNI73599.1"/>
    </source>
</evidence>
<evidence type="ECO:0000313" key="3">
    <source>
        <dbReference type="EMBL" id="PNI73596.1"/>
    </source>
</evidence>
<protein>
    <submittedName>
        <fullName evidence="3">TBC1D5 isoform 10</fullName>
    </submittedName>
    <submittedName>
        <fullName evidence="4">TBC1D5 isoform 13</fullName>
    </submittedName>
    <submittedName>
        <fullName evidence="2">TBC1D5 isoform 9</fullName>
    </submittedName>
</protein>
<evidence type="ECO:0000313" key="5">
    <source>
        <dbReference type="Proteomes" id="UP000236370"/>
    </source>
</evidence>
<dbReference type="Proteomes" id="UP000236370">
    <property type="component" value="Unassembled WGS sequence"/>
</dbReference>
<sequence>MYHSLSETRHPLQPEEQEVGIDPLSSYSNKSAGKNGKNYL</sequence>
<gene>
    <name evidence="2" type="ORF">CK820_G0008854</name>
</gene>
<dbReference type="EMBL" id="NBAG03000225">
    <property type="protein sequence ID" value="PNI73596.1"/>
    <property type="molecule type" value="Genomic_DNA"/>
</dbReference>
<dbReference type="EMBL" id="NBAG03000225">
    <property type="protein sequence ID" value="PNI73595.1"/>
    <property type="molecule type" value="Genomic_DNA"/>
</dbReference>
<feature type="region of interest" description="Disordered" evidence="1">
    <location>
        <begin position="1"/>
        <end position="40"/>
    </location>
</feature>
<comment type="caution">
    <text evidence="2">The sequence shown here is derived from an EMBL/GenBank/DDBJ whole genome shotgun (WGS) entry which is preliminary data.</text>
</comment>
<evidence type="ECO:0000256" key="1">
    <source>
        <dbReference type="SAM" id="MobiDB-lite"/>
    </source>
</evidence>
<accession>A0A2J8NPA1</accession>
<organism evidence="2 5">
    <name type="scientific">Pan troglodytes</name>
    <name type="common">Chimpanzee</name>
    <dbReference type="NCBI Taxonomy" id="9598"/>
    <lineage>
        <taxon>Eukaryota</taxon>
        <taxon>Metazoa</taxon>
        <taxon>Chordata</taxon>
        <taxon>Craniata</taxon>
        <taxon>Vertebrata</taxon>
        <taxon>Euteleostomi</taxon>
        <taxon>Mammalia</taxon>
        <taxon>Eutheria</taxon>
        <taxon>Euarchontoglires</taxon>
        <taxon>Primates</taxon>
        <taxon>Haplorrhini</taxon>
        <taxon>Catarrhini</taxon>
        <taxon>Hominidae</taxon>
        <taxon>Pan</taxon>
    </lineage>
</organism>
<dbReference type="EMBL" id="NBAG03000225">
    <property type="protein sequence ID" value="PNI73599.1"/>
    <property type="molecule type" value="Genomic_DNA"/>
</dbReference>
<dbReference type="AlphaFoldDB" id="A0A2J8NPA1"/>
<name>A0A2J8NPA1_PANTR</name>